<dbReference type="Proteomes" id="UP001165960">
    <property type="component" value="Unassembled WGS sequence"/>
</dbReference>
<organism evidence="1 2">
    <name type="scientific">Entomophthora muscae</name>
    <dbReference type="NCBI Taxonomy" id="34485"/>
    <lineage>
        <taxon>Eukaryota</taxon>
        <taxon>Fungi</taxon>
        <taxon>Fungi incertae sedis</taxon>
        <taxon>Zoopagomycota</taxon>
        <taxon>Entomophthoromycotina</taxon>
        <taxon>Entomophthoromycetes</taxon>
        <taxon>Entomophthorales</taxon>
        <taxon>Entomophthoraceae</taxon>
        <taxon>Entomophthora</taxon>
    </lineage>
</organism>
<keyword evidence="2" id="KW-1185">Reference proteome</keyword>
<comment type="caution">
    <text evidence="1">The sequence shown here is derived from an EMBL/GenBank/DDBJ whole genome shotgun (WGS) entry which is preliminary data.</text>
</comment>
<evidence type="ECO:0000313" key="2">
    <source>
        <dbReference type="Proteomes" id="UP001165960"/>
    </source>
</evidence>
<proteinExistence type="predicted"/>
<reference evidence="1" key="1">
    <citation type="submission" date="2022-04" db="EMBL/GenBank/DDBJ databases">
        <title>Genome of the entomopathogenic fungus Entomophthora muscae.</title>
        <authorList>
            <person name="Elya C."/>
            <person name="Lovett B.R."/>
            <person name="Lee E."/>
            <person name="Macias A.M."/>
            <person name="Hajek A.E."/>
            <person name="De Bivort B.L."/>
            <person name="Kasson M.T."/>
            <person name="De Fine Licht H.H."/>
            <person name="Stajich J.E."/>
        </authorList>
    </citation>
    <scope>NUCLEOTIDE SEQUENCE</scope>
    <source>
        <strain evidence="1">Berkeley</strain>
    </source>
</reference>
<dbReference type="EMBL" id="QTSX02004998">
    <property type="protein sequence ID" value="KAJ9062620.1"/>
    <property type="molecule type" value="Genomic_DNA"/>
</dbReference>
<feature type="non-terminal residue" evidence="1">
    <location>
        <position position="67"/>
    </location>
</feature>
<accession>A0ACC2SJU7</accession>
<sequence>MTNPIRTSRAGTSRTRVLASKQAEREVHLAAVQEAESVRSAILHQIRIPIPSEKPLVIRPHSMDEAS</sequence>
<gene>
    <name evidence="1" type="ORF">DSO57_1008914</name>
</gene>
<evidence type="ECO:0000313" key="1">
    <source>
        <dbReference type="EMBL" id="KAJ9062620.1"/>
    </source>
</evidence>
<name>A0ACC2SJU7_9FUNG</name>
<protein>
    <submittedName>
        <fullName evidence="1">Uncharacterized protein</fullName>
    </submittedName>
</protein>